<organism evidence="2 3">
    <name type="scientific">Niveispirillum lacus</name>
    <dbReference type="NCBI Taxonomy" id="1981099"/>
    <lineage>
        <taxon>Bacteria</taxon>
        <taxon>Pseudomonadati</taxon>
        <taxon>Pseudomonadota</taxon>
        <taxon>Alphaproteobacteria</taxon>
        <taxon>Rhodospirillales</taxon>
        <taxon>Azospirillaceae</taxon>
        <taxon>Niveispirillum</taxon>
    </lineage>
</organism>
<dbReference type="Pfam" id="PF00561">
    <property type="entry name" value="Abhydrolase_1"/>
    <property type="match status" value="1"/>
</dbReference>
<comment type="caution">
    <text evidence="2">The sequence shown here is derived from an EMBL/GenBank/DDBJ whole genome shotgun (WGS) entry which is preliminary data.</text>
</comment>
<dbReference type="Proteomes" id="UP000216998">
    <property type="component" value="Unassembled WGS sequence"/>
</dbReference>
<dbReference type="PANTHER" id="PTHR43798:SF33">
    <property type="entry name" value="HYDROLASE, PUTATIVE (AFU_ORTHOLOGUE AFUA_2G14860)-RELATED"/>
    <property type="match status" value="1"/>
</dbReference>
<dbReference type="EMBL" id="NOXU01000029">
    <property type="protein sequence ID" value="OYQ34326.1"/>
    <property type="molecule type" value="Genomic_DNA"/>
</dbReference>
<sequence>MTATVAITKGYADTQEGQLHYRTCPGGDPSAAPILFFHRAPVCSGSFDQVLKRLSGWRRMVAFDTPGFGQSYTPDAGTPISRVVDAFVQAVEGLGINRFHLVAHHSGAHFACELALRLPGRALSLMLDGAMVASAEERAKVTPAATLPTIDPQGGYIQAAWKFLVPYCTVFDERCIHNEFVGAMASTFTRPATMDMVRAHDLGGVIAGLDCPILASAAIDDVFVAHLDRIAALAPQSIIRRYGTAGIASPELQTEVFCDLIRESVERAEG</sequence>
<evidence type="ECO:0000259" key="1">
    <source>
        <dbReference type="Pfam" id="PF00561"/>
    </source>
</evidence>
<dbReference type="InterPro" id="IPR029058">
    <property type="entry name" value="AB_hydrolase_fold"/>
</dbReference>
<evidence type="ECO:0000313" key="3">
    <source>
        <dbReference type="Proteomes" id="UP000216998"/>
    </source>
</evidence>
<dbReference type="InterPro" id="IPR000073">
    <property type="entry name" value="AB_hydrolase_1"/>
</dbReference>
<accession>A0A255YYL4</accession>
<dbReference type="PANTHER" id="PTHR43798">
    <property type="entry name" value="MONOACYLGLYCEROL LIPASE"/>
    <property type="match status" value="1"/>
</dbReference>
<name>A0A255YYL4_9PROT</name>
<protein>
    <recommendedName>
        <fullName evidence="1">AB hydrolase-1 domain-containing protein</fullName>
    </recommendedName>
</protein>
<dbReference type="GO" id="GO:0046464">
    <property type="term" value="P:acylglycerol catabolic process"/>
    <property type="evidence" value="ECO:0007669"/>
    <property type="project" value="TreeGrafter"/>
</dbReference>
<feature type="domain" description="AB hydrolase-1" evidence="1">
    <location>
        <begin position="33"/>
        <end position="148"/>
    </location>
</feature>
<reference evidence="2 3" key="1">
    <citation type="submission" date="2017-07" db="EMBL/GenBank/DDBJ databases">
        <title>Niveispirillum cyanobacteriorum sp. nov., isolated from cyanobacterial aggregates in a eutrophic lake.</title>
        <authorList>
            <person name="Cai H."/>
        </authorList>
    </citation>
    <scope>NUCLEOTIDE SEQUENCE [LARGE SCALE GENOMIC DNA]</scope>
    <source>
        <strain evidence="3">TH1-14</strain>
    </source>
</reference>
<proteinExistence type="predicted"/>
<dbReference type="SUPFAM" id="SSF53474">
    <property type="entry name" value="alpha/beta-Hydrolases"/>
    <property type="match status" value="1"/>
</dbReference>
<dbReference type="RefSeq" id="WP_094456734.1">
    <property type="nucleotide sequence ID" value="NZ_NOXU01000029.1"/>
</dbReference>
<keyword evidence="3" id="KW-1185">Reference proteome</keyword>
<dbReference type="InterPro" id="IPR050266">
    <property type="entry name" value="AB_hydrolase_sf"/>
</dbReference>
<dbReference type="OrthoDB" id="9815441at2"/>
<dbReference type="GO" id="GO:0047372">
    <property type="term" value="F:monoacylglycerol lipase activity"/>
    <property type="evidence" value="ECO:0007669"/>
    <property type="project" value="TreeGrafter"/>
</dbReference>
<dbReference type="GO" id="GO:0016020">
    <property type="term" value="C:membrane"/>
    <property type="evidence" value="ECO:0007669"/>
    <property type="project" value="TreeGrafter"/>
</dbReference>
<evidence type="ECO:0000313" key="2">
    <source>
        <dbReference type="EMBL" id="OYQ34326.1"/>
    </source>
</evidence>
<dbReference type="AlphaFoldDB" id="A0A255YYL4"/>
<dbReference type="Gene3D" id="3.40.50.1820">
    <property type="entry name" value="alpha/beta hydrolase"/>
    <property type="match status" value="1"/>
</dbReference>
<gene>
    <name evidence="2" type="ORF">CHU95_12910</name>
</gene>